<dbReference type="EMBL" id="JACHXA010000003">
    <property type="protein sequence ID" value="MBB3065213.1"/>
    <property type="molecule type" value="Genomic_DNA"/>
</dbReference>
<feature type="transmembrane region" description="Helical" evidence="10">
    <location>
        <begin position="357"/>
        <end position="375"/>
    </location>
</feature>
<feature type="transmembrane region" description="Helical" evidence="10">
    <location>
        <begin position="210"/>
        <end position="230"/>
    </location>
</feature>
<keyword evidence="2" id="KW-0813">Transport</keyword>
<sequence>MHEPDLLVDVTVILLAAITAAALFQRLKVSVVLGYLLAGVVVGPGALGLVARNETIDLLAELGVVFLLFSVGLELPLQRLRTLRNQMLGLGLAQVVATIVVILALLWLAGFNPAEAFVLAAALALSSTALVLRMLSESREIATRVGRNALAVLLTQDVVVAVLLVAVGILGQTSDVGWEGLALIAGRVALALVLFLFLAPRLTQFLFSRVAALALPEIFTALTLLIVILFAWVSEAVGLSMGLGAFIAGMLLAETSYRHQVAADILPFRVLLLGLFFLSVGMSLDLSYAFAEADKVLGLAIGLLAIKGVILFVIASSARQMPGEALRLSLLLAQGGEFSFVLIGVGAGHGLVGAENAQLFIVAVAISMIATPLLAKAGRTLQRRIDHPRAALPESEGENKETPEDHVVIAGFGRLGRTLAGNLTQDNLPYIAVDISGQEVDLARREGFRVYFGDATRPEVLEALHLGAARAVAICISDPEHTSQLVALIHYIFPEMPILARAYDERHAAELRALGATDVITELSATGRQFARKLGAGTTRDD</sequence>
<protein>
    <submittedName>
        <fullName evidence="12">CPA2 family monovalent cation:H+ antiporter-2</fullName>
    </submittedName>
</protein>
<feature type="transmembrane region" description="Helical" evidence="10">
    <location>
        <begin position="89"/>
        <end position="110"/>
    </location>
</feature>
<accession>A0A839SW91</accession>
<feature type="transmembrane region" description="Helical" evidence="10">
    <location>
        <begin position="296"/>
        <end position="316"/>
    </location>
</feature>
<evidence type="ECO:0000313" key="12">
    <source>
        <dbReference type="EMBL" id="MBB3065213.1"/>
    </source>
</evidence>
<feature type="transmembrane region" description="Helical" evidence="10">
    <location>
        <begin position="236"/>
        <end position="253"/>
    </location>
</feature>
<dbReference type="PROSITE" id="PS51201">
    <property type="entry name" value="RCK_N"/>
    <property type="match status" value="1"/>
</dbReference>
<dbReference type="Proteomes" id="UP000581135">
    <property type="component" value="Unassembled WGS sequence"/>
</dbReference>
<dbReference type="Pfam" id="PF00999">
    <property type="entry name" value="Na_H_Exchanger"/>
    <property type="match status" value="1"/>
</dbReference>
<evidence type="ECO:0000256" key="5">
    <source>
        <dbReference type="ARBA" id="ARBA00022692"/>
    </source>
</evidence>
<dbReference type="Pfam" id="PF02254">
    <property type="entry name" value="TrkA_N"/>
    <property type="match status" value="1"/>
</dbReference>
<proteinExistence type="predicted"/>
<keyword evidence="4" id="KW-0633">Potassium transport</keyword>
<keyword evidence="8" id="KW-0406">Ion transport</keyword>
<evidence type="ECO:0000256" key="2">
    <source>
        <dbReference type="ARBA" id="ARBA00022448"/>
    </source>
</evidence>
<evidence type="ECO:0000256" key="9">
    <source>
        <dbReference type="ARBA" id="ARBA00023136"/>
    </source>
</evidence>
<feature type="transmembrane region" description="Helical" evidence="10">
    <location>
        <begin position="265"/>
        <end position="284"/>
    </location>
</feature>
<name>A0A839SW91_9PROT</name>
<dbReference type="Gene3D" id="1.20.1530.20">
    <property type="match status" value="1"/>
</dbReference>
<keyword evidence="3" id="KW-0050">Antiport</keyword>
<evidence type="ECO:0000256" key="3">
    <source>
        <dbReference type="ARBA" id="ARBA00022449"/>
    </source>
</evidence>
<keyword evidence="5 10" id="KW-0812">Transmembrane</keyword>
<feature type="transmembrane region" description="Helical" evidence="10">
    <location>
        <begin position="148"/>
        <end position="170"/>
    </location>
</feature>
<feature type="transmembrane region" description="Helical" evidence="10">
    <location>
        <begin position="31"/>
        <end position="52"/>
    </location>
</feature>
<dbReference type="InterPro" id="IPR006153">
    <property type="entry name" value="Cation/H_exchanger_TM"/>
</dbReference>
<evidence type="ECO:0000256" key="7">
    <source>
        <dbReference type="ARBA" id="ARBA00022989"/>
    </source>
</evidence>
<evidence type="ECO:0000259" key="11">
    <source>
        <dbReference type="PROSITE" id="PS51201"/>
    </source>
</evidence>
<dbReference type="FunFam" id="3.40.50.720:FF:000036">
    <property type="entry name" value="Glutathione-regulated potassium-efflux system protein KefB"/>
    <property type="match status" value="1"/>
</dbReference>
<keyword evidence="13" id="KW-1185">Reference proteome</keyword>
<organism evidence="12 13">
    <name type="scientific">Limibacillus halophilus</name>
    <dbReference type="NCBI Taxonomy" id="1579333"/>
    <lineage>
        <taxon>Bacteria</taxon>
        <taxon>Pseudomonadati</taxon>
        <taxon>Pseudomonadota</taxon>
        <taxon>Alphaproteobacteria</taxon>
        <taxon>Rhodospirillales</taxon>
        <taxon>Rhodovibrionaceae</taxon>
        <taxon>Limibacillus</taxon>
    </lineage>
</organism>
<keyword evidence="6" id="KW-0630">Potassium</keyword>
<dbReference type="GO" id="GO:0006813">
    <property type="term" value="P:potassium ion transport"/>
    <property type="evidence" value="ECO:0007669"/>
    <property type="project" value="UniProtKB-KW"/>
</dbReference>
<dbReference type="InterPro" id="IPR003148">
    <property type="entry name" value="RCK_N"/>
</dbReference>
<dbReference type="GO" id="GO:0012505">
    <property type="term" value="C:endomembrane system"/>
    <property type="evidence" value="ECO:0007669"/>
    <property type="project" value="UniProtKB-SubCell"/>
</dbReference>
<evidence type="ECO:0000256" key="6">
    <source>
        <dbReference type="ARBA" id="ARBA00022958"/>
    </source>
</evidence>
<dbReference type="RefSeq" id="WP_183416008.1">
    <property type="nucleotide sequence ID" value="NZ_JACHXA010000003.1"/>
</dbReference>
<reference evidence="12 13" key="1">
    <citation type="submission" date="2020-08" db="EMBL/GenBank/DDBJ databases">
        <title>Genomic Encyclopedia of Type Strains, Phase III (KMG-III): the genomes of soil and plant-associated and newly described type strains.</title>
        <authorList>
            <person name="Whitman W."/>
        </authorList>
    </citation>
    <scope>NUCLEOTIDE SEQUENCE [LARGE SCALE GENOMIC DNA]</scope>
    <source>
        <strain evidence="12 13">CECT 8803</strain>
    </source>
</reference>
<comment type="caution">
    <text evidence="12">The sequence shown here is derived from an EMBL/GenBank/DDBJ whole genome shotgun (WGS) entry which is preliminary data.</text>
</comment>
<evidence type="ECO:0000256" key="10">
    <source>
        <dbReference type="SAM" id="Phobius"/>
    </source>
</evidence>
<dbReference type="PANTHER" id="PTHR46157:SF4">
    <property type="entry name" value="K(+) EFFLUX ANTIPORTER 3, CHLOROPLASTIC"/>
    <property type="match status" value="1"/>
</dbReference>
<dbReference type="GO" id="GO:1902600">
    <property type="term" value="P:proton transmembrane transport"/>
    <property type="evidence" value="ECO:0007669"/>
    <property type="project" value="InterPro"/>
</dbReference>
<evidence type="ECO:0000256" key="1">
    <source>
        <dbReference type="ARBA" id="ARBA00004127"/>
    </source>
</evidence>
<feature type="transmembrane region" description="Helical" evidence="10">
    <location>
        <begin position="116"/>
        <end position="136"/>
    </location>
</feature>
<dbReference type="Gene3D" id="3.40.50.720">
    <property type="entry name" value="NAD(P)-binding Rossmann-like Domain"/>
    <property type="match status" value="1"/>
</dbReference>
<dbReference type="InterPro" id="IPR036291">
    <property type="entry name" value="NAD(P)-bd_dom_sf"/>
</dbReference>
<dbReference type="SUPFAM" id="SSF51735">
    <property type="entry name" value="NAD(P)-binding Rossmann-fold domains"/>
    <property type="match status" value="1"/>
</dbReference>
<keyword evidence="7 10" id="KW-1133">Transmembrane helix</keyword>
<evidence type="ECO:0000256" key="8">
    <source>
        <dbReference type="ARBA" id="ARBA00023065"/>
    </source>
</evidence>
<comment type="subcellular location">
    <subcellularLocation>
        <location evidence="1">Endomembrane system</location>
        <topology evidence="1">Multi-pass membrane protein</topology>
    </subcellularLocation>
</comment>
<gene>
    <name evidence="12" type="ORF">FHR98_001492</name>
</gene>
<dbReference type="AlphaFoldDB" id="A0A839SW91"/>
<feature type="transmembrane region" description="Helical" evidence="10">
    <location>
        <begin position="328"/>
        <end position="351"/>
    </location>
</feature>
<dbReference type="InterPro" id="IPR038770">
    <property type="entry name" value="Na+/solute_symporter_sf"/>
</dbReference>
<dbReference type="GO" id="GO:0005886">
    <property type="term" value="C:plasma membrane"/>
    <property type="evidence" value="ECO:0007669"/>
    <property type="project" value="TreeGrafter"/>
</dbReference>
<dbReference type="PANTHER" id="PTHR46157">
    <property type="entry name" value="K(+) EFFLUX ANTIPORTER 3, CHLOROPLASTIC"/>
    <property type="match status" value="1"/>
</dbReference>
<feature type="transmembrane region" description="Helical" evidence="10">
    <location>
        <begin position="58"/>
        <end position="77"/>
    </location>
</feature>
<evidence type="ECO:0000313" key="13">
    <source>
        <dbReference type="Proteomes" id="UP000581135"/>
    </source>
</evidence>
<feature type="domain" description="RCK N-terminal" evidence="11">
    <location>
        <begin position="404"/>
        <end position="521"/>
    </location>
</feature>
<feature type="transmembrane region" description="Helical" evidence="10">
    <location>
        <begin position="6"/>
        <end position="24"/>
    </location>
</feature>
<dbReference type="GO" id="GO:0015297">
    <property type="term" value="F:antiporter activity"/>
    <property type="evidence" value="ECO:0007669"/>
    <property type="project" value="UniProtKB-KW"/>
</dbReference>
<feature type="transmembrane region" description="Helical" evidence="10">
    <location>
        <begin position="176"/>
        <end position="198"/>
    </location>
</feature>
<keyword evidence="9 10" id="KW-0472">Membrane</keyword>
<evidence type="ECO:0000256" key="4">
    <source>
        <dbReference type="ARBA" id="ARBA00022538"/>
    </source>
</evidence>